<protein>
    <submittedName>
        <fullName evidence="5">TetR family transcriptional regulator</fullName>
    </submittedName>
</protein>
<organism evidence="5 6">
    <name type="scientific">Mycolicibacterium holsaticum</name>
    <dbReference type="NCBI Taxonomy" id="152142"/>
    <lineage>
        <taxon>Bacteria</taxon>
        <taxon>Bacillati</taxon>
        <taxon>Actinomycetota</taxon>
        <taxon>Actinomycetes</taxon>
        <taxon>Mycobacteriales</taxon>
        <taxon>Mycobacteriaceae</taxon>
        <taxon>Mycolicibacterium</taxon>
    </lineage>
</organism>
<evidence type="ECO:0000259" key="4">
    <source>
        <dbReference type="PROSITE" id="PS50977"/>
    </source>
</evidence>
<feature type="DNA-binding region" description="H-T-H motif" evidence="2">
    <location>
        <begin position="39"/>
        <end position="58"/>
    </location>
</feature>
<feature type="region of interest" description="Disordered" evidence="3">
    <location>
        <begin position="1"/>
        <end position="20"/>
    </location>
</feature>
<keyword evidence="1 2" id="KW-0238">DNA-binding</keyword>
<evidence type="ECO:0000256" key="2">
    <source>
        <dbReference type="PROSITE-ProRule" id="PRU00335"/>
    </source>
</evidence>
<dbReference type="SUPFAM" id="SSF46689">
    <property type="entry name" value="Homeodomain-like"/>
    <property type="match status" value="1"/>
</dbReference>
<dbReference type="EMBL" id="MIGZ01000008">
    <property type="protein sequence ID" value="ODQ96053.1"/>
    <property type="molecule type" value="Genomic_DNA"/>
</dbReference>
<gene>
    <name evidence="5" type="ORF">BHQ17_02775</name>
</gene>
<dbReference type="PANTHER" id="PTHR30055:SF187">
    <property type="entry name" value="TRANSCRIPTIONAL REGULATORY PROTEIN"/>
    <property type="match status" value="1"/>
</dbReference>
<dbReference type="RefSeq" id="WP_069403702.1">
    <property type="nucleotide sequence ID" value="NZ_JBHRZJ010000014.1"/>
</dbReference>
<proteinExistence type="predicted"/>
<feature type="compositionally biased region" description="Basic and acidic residues" evidence="3">
    <location>
        <begin position="10"/>
        <end position="20"/>
    </location>
</feature>
<dbReference type="GO" id="GO:0003700">
    <property type="term" value="F:DNA-binding transcription factor activity"/>
    <property type="evidence" value="ECO:0007669"/>
    <property type="project" value="TreeGrafter"/>
</dbReference>
<evidence type="ECO:0000256" key="3">
    <source>
        <dbReference type="SAM" id="MobiDB-lite"/>
    </source>
</evidence>
<comment type="caution">
    <text evidence="5">The sequence shown here is derived from an EMBL/GenBank/DDBJ whole genome shotgun (WGS) entry which is preliminary data.</text>
</comment>
<dbReference type="OrthoDB" id="5242485at2"/>
<dbReference type="Pfam" id="PF00440">
    <property type="entry name" value="TetR_N"/>
    <property type="match status" value="1"/>
</dbReference>
<dbReference type="InterPro" id="IPR009057">
    <property type="entry name" value="Homeodomain-like_sf"/>
</dbReference>
<evidence type="ECO:0000256" key="1">
    <source>
        <dbReference type="ARBA" id="ARBA00023125"/>
    </source>
</evidence>
<feature type="domain" description="HTH tetR-type" evidence="4">
    <location>
        <begin position="16"/>
        <end position="76"/>
    </location>
</feature>
<dbReference type="InterPro" id="IPR001647">
    <property type="entry name" value="HTH_TetR"/>
</dbReference>
<dbReference type="PROSITE" id="PS50977">
    <property type="entry name" value="HTH_TETR_2"/>
    <property type="match status" value="1"/>
</dbReference>
<evidence type="ECO:0000313" key="6">
    <source>
        <dbReference type="Proteomes" id="UP000094243"/>
    </source>
</evidence>
<reference evidence="6" key="1">
    <citation type="submission" date="2016-09" db="EMBL/GenBank/DDBJ databases">
        <authorList>
            <person name="Greninger A.L."/>
            <person name="Jerome K.R."/>
            <person name="Mcnair B."/>
            <person name="Wallis C."/>
            <person name="Fang F."/>
        </authorList>
    </citation>
    <scope>NUCLEOTIDE SEQUENCE [LARGE SCALE GENOMIC DNA]</scope>
    <source>
        <strain evidence="6">M7</strain>
    </source>
</reference>
<dbReference type="PANTHER" id="PTHR30055">
    <property type="entry name" value="HTH-TYPE TRANSCRIPTIONAL REGULATOR RUTR"/>
    <property type="match status" value="1"/>
</dbReference>
<dbReference type="AlphaFoldDB" id="A0A1E3S1K7"/>
<dbReference type="InterPro" id="IPR050109">
    <property type="entry name" value="HTH-type_TetR-like_transc_reg"/>
</dbReference>
<evidence type="ECO:0000313" key="5">
    <source>
        <dbReference type="EMBL" id="ODQ96053.1"/>
    </source>
</evidence>
<accession>A0A1E3S1K7</accession>
<sequence>MATALDTSADESRPTGPFRDRVLDGMAESITERGYRDTTVADIVRHAHTSKRTFYEQFSSKAECLIELLRRNNEMLIANIRGAVDPEDDWHEQIRCAVNAYVEHIAARPAVTLSWIREAPALGDVATPLHRQAMEHLTDMLVDLSDSAGFRRAQLAPLSRPLALILLGGLRELTALFVEDGRDVRGIVEPAITASTAILGP</sequence>
<keyword evidence="6" id="KW-1185">Reference proteome</keyword>
<dbReference type="Proteomes" id="UP000094243">
    <property type="component" value="Unassembled WGS sequence"/>
</dbReference>
<name>A0A1E3S1K7_9MYCO</name>
<dbReference type="GO" id="GO:0000976">
    <property type="term" value="F:transcription cis-regulatory region binding"/>
    <property type="evidence" value="ECO:0007669"/>
    <property type="project" value="TreeGrafter"/>
</dbReference>
<dbReference type="Gene3D" id="1.10.357.10">
    <property type="entry name" value="Tetracycline Repressor, domain 2"/>
    <property type="match status" value="1"/>
</dbReference>